<proteinExistence type="predicted"/>
<dbReference type="AlphaFoldDB" id="A0A9D3SJ35"/>
<organism evidence="1 2">
    <name type="scientific">Hemibagrus wyckioides</name>
    <dbReference type="NCBI Taxonomy" id="337641"/>
    <lineage>
        <taxon>Eukaryota</taxon>
        <taxon>Metazoa</taxon>
        <taxon>Chordata</taxon>
        <taxon>Craniata</taxon>
        <taxon>Vertebrata</taxon>
        <taxon>Euteleostomi</taxon>
        <taxon>Actinopterygii</taxon>
        <taxon>Neopterygii</taxon>
        <taxon>Teleostei</taxon>
        <taxon>Ostariophysi</taxon>
        <taxon>Siluriformes</taxon>
        <taxon>Bagridae</taxon>
        <taxon>Hemibagrus</taxon>
    </lineage>
</organism>
<name>A0A9D3SJ35_9TELE</name>
<dbReference type="OrthoDB" id="8948380at2759"/>
<accession>A0A9D3SJ35</accession>
<sequence>MKKRNPDGIKHHLKRINEYANSLNQRSFTKRISRMLLMPWVCPQRDPSLICSTGLNFKDIYPKPFLKLQKAGAEKQLFITECCRHNIRRH</sequence>
<evidence type="ECO:0000313" key="2">
    <source>
        <dbReference type="Proteomes" id="UP000824219"/>
    </source>
</evidence>
<keyword evidence="2" id="KW-1185">Reference proteome</keyword>
<dbReference type="Proteomes" id="UP000824219">
    <property type="component" value="Linkage Group LG12"/>
</dbReference>
<comment type="caution">
    <text evidence="1">The sequence shown here is derived from an EMBL/GenBank/DDBJ whole genome shotgun (WGS) entry which is preliminary data.</text>
</comment>
<gene>
    <name evidence="1" type="ORF">KOW79_010882</name>
</gene>
<dbReference type="EMBL" id="JAHKSW010000012">
    <property type="protein sequence ID" value="KAG7325957.1"/>
    <property type="molecule type" value="Genomic_DNA"/>
</dbReference>
<protein>
    <submittedName>
        <fullName evidence="1">Uncharacterized protein</fullName>
    </submittedName>
</protein>
<evidence type="ECO:0000313" key="1">
    <source>
        <dbReference type="EMBL" id="KAG7325957.1"/>
    </source>
</evidence>
<reference evidence="1 2" key="1">
    <citation type="submission" date="2021-06" db="EMBL/GenBank/DDBJ databases">
        <title>Chromosome-level genome assembly of the red-tail catfish (Hemibagrus wyckioides).</title>
        <authorList>
            <person name="Shao F."/>
        </authorList>
    </citation>
    <scope>NUCLEOTIDE SEQUENCE [LARGE SCALE GENOMIC DNA]</scope>
    <source>
        <strain evidence="1">EC202008001</strain>
        <tissue evidence="1">Blood</tissue>
    </source>
</reference>